<comment type="catalytic activity">
    <reaction evidence="23">
        <text>tetradecanoyl-CoA + H2O = tetradecanoate + CoA + H(+)</text>
        <dbReference type="Rhea" id="RHEA:40119"/>
        <dbReference type="ChEBI" id="CHEBI:15377"/>
        <dbReference type="ChEBI" id="CHEBI:15378"/>
        <dbReference type="ChEBI" id="CHEBI:30807"/>
        <dbReference type="ChEBI" id="CHEBI:57287"/>
        <dbReference type="ChEBI" id="CHEBI:57385"/>
    </reaction>
    <physiologicalReaction direction="left-to-right" evidence="23">
        <dbReference type="Rhea" id="RHEA:40120"/>
    </physiologicalReaction>
</comment>
<evidence type="ECO:0000256" key="9">
    <source>
        <dbReference type="ARBA" id="ARBA00022946"/>
    </source>
</evidence>
<comment type="catalytic activity">
    <reaction evidence="20">
        <text>hexadecanoyl-CoA + H2O = hexadecanoate + CoA + H(+)</text>
        <dbReference type="Rhea" id="RHEA:16645"/>
        <dbReference type="ChEBI" id="CHEBI:7896"/>
        <dbReference type="ChEBI" id="CHEBI:15377"/>
        <dbReference type="ChEBI" id="CHEBI:15378"/>
        <dbReference type="ChEBI" id="CHEBI:57287"/>
        <dbReference type="ChEBI" id="CHEBI:57379"/>
        <dbReference type="EC" id="3.1.2.2"/>
    </reaction>
    <physiologicalReaction direction="left-to-right" evidence="20">
        <dbReference type="Rhea" id="RHEA:16646"/>
    </physiologicalReaction>
</comment>
<name>A0A8J6TIK0_9CHLR</name>
<dbReference type="GO" id="GO:0016020">
    <property type="term" value="C:membrane"/>
    <property type="evidence" value="ECO:0007669"/>
    <property type="project" value="UniProtKB-SubCell"/>
</dbReference>
<evidence type="ECO:0000256" key="12">
    <source>
        <dbReference type="ARBA" id="ARBA00023273"/>
    </source>
</evidence>
<evidence type="ECO:0000256" key="20">
    <source>
        <dbReference type="ARBA" id="ARBA00047734"/>
    </source>
</evidence>
<evidence type="ECO:0000256" key="3">
    <source>
        <dbReference type="ARBA" id="ARBA00004632"/>
    </source>
</evidence>
<evidence type="ECO:0000256" key="14">
    <source>
        <dbReference type="ARBA" id="ARBA00037002"/>
    </source>
</evidence>
<keyword evidence="5" id="KW-0963">Cytoplasm</keyword>
<dbReference type="PANTHER" id="PTHR12418:SF19">
    <property type="entry name" value="ACYL-COENZYME A THIOESTERASE THEM4"/>
    <property type="match status" value="1"/>
</dbReference>
<evidence type="ECO:0000256" key="4">
    <source>
        <dbReference type="ARBA" id="ARBA00022475"/>
    </source>
</evidence>
<dbReference type="EC" id="3.1.2.2" evidence="16"/>
<organism evidence="25 26">
    <name type="scientific">Candidatus Desulfolinea nitratireducens</name>
    <dbReference type="NCBI Taxonomy" id="2841698"/>
    <lineage>
        <taxon>Bacteria</taxon>
        <taxon>Bacillati</taxon>
        <taxon>Chloroflexota</taxon>
        <taxon>Anaerolineae</taxon>
        <taxon>Anaerolineales</taxon>
        <taxon>Anaerolineales incertae sedis</taxon>
        <taxon>Candidatus Desulfolinea</taxon>
    </lineage>
</organism>
<evidence type="ECO:0000256" key="6">
    <source>
        <dbReference type="ARBA" id="ARBA00022703"/>
    </source>
</evidence>
<dbReference type="GO" id="GO:0006631">
    <property type="term" value="P:fatty acid metabolic process"/>
    <property type="evidence" value="ECO:0007669"/>
    <property type="project" value="UniProtKB-KW"/>
</dbReference>
<dbReference type="GO" id="GO:0016787">
    <property type="term" value="F:hydrolase activity"/>
    <property type="evidence" value="ECO:0007669"/>
    <property type="project" value="UniProtKB-KW"/>
</dbReference>
<evidence type="ECO:0000256" key="2">
    <source>
        <dbReference type="ARBA" id="ARBA00004496"/>
    </source>
</evidence>
<evidence type="ECO:0000313" key="25">
    <source>
        <dbReference type="EMBL" id="MBC8334347.1"/>
    </source>
</evidence>
<evidence type="ECO:0000256" key="7">
    <source>
        <dbReference type="ARBA" id="ARBA00022801"/>
    </source>
</evidence>
<feature type="domain" description="Thioesterase" evidence="24">
    <location>
        <begin position="54"/>
        <end position="126"/>
    </location>
</feature>
<keyword evidence="6" id="KW-0053">Apoptosis</keyword>
<evidence type="ECO:0000256" key="15">
    <source>
        <dbReference type="ARBA" id="ARBA00038456"/>
    </source>
</evidence>
<evidence type="ECO:0000259" key="24">
    <source>
        <dbReference type="Pfam" id="PF03061"/>
    </source>
</evidence>
<dbReference type="AlphaFoldDB" id="A0A8J6TIK0"/>
<dbReference type="Pfam" id="PF03061">
    <property type="entry name" value="4HBT"/>
    <property type="match status" value="1"/>
</dbReference>
<comment type="subcellular location">
    <subcellularLocation>
        <location evidence="3">Cell projection</location>
        <location evidence="3">Ruffle membrane</location>
    </subcellularLocation>
    <subcellularLocation>
        <location evidence="2">Cytoplasm</location>
    </subcellularLocation>
    <subcellularLocation>
        <location evidence="1">Membrane</location>
        <topology evidence="1">Peripheral membrane protein</topology>
    </subcellularLocation>
</comment>
<keyword evidence="12" id="KW-0966">Cell projection</keyword>
<comment type="catalytic activity">
    <reaction evidence="22">
        <text>dodecanoyl-CoA + H2O = dodecanoate + CoA + H(+)</text>
        <dbReference type="Rhea" id="RHEA:30135"/>
        <dbReference type="ChEBI" id="CHEBI:15377"/>
        <dbReference type="ChEBI" id="CHEBI:15378"/>
        <dbReference type="ChEBI" id="CHEBI:18262"/>
        <dbReference type="ChEBI" id="CHEBI:57287"/>
        <dbReference type="ChEBI" id="CHEBI:57375"/>
    </reaction>
    <physiologicalReaction direction="left-to-right" evidence="22">
        <dbReference type="Rhea" id="RHEA:30136"/>
    </physiologicalReaction>
</comment>
<sequence length="148" mass="16110">MTTQSTLKPISEHGPCYICGTQNPHGVGLTWYAREDGSIFSEFMLTVKQQGPPGHVHGGASAAVLDEVIGVAIWRAGYNVAVVNMDINYRQAIPIDSTVTVEARMTGKEGRKFFGTGEIYLPDGSVAVSCTGIYVEAPHLFEESRYRE</sequence>
<comment type="caution">
    <text evidence="25">The sequence shown here is derived from an EMBL/GenBank/DDBJ whole genome shotgun (WGS) entry which is preliminary data.</text>
</comment>
<accession>A0A8J6TIK0</accession>
<dbReference type="Gene3D" id="3.10.129.10">
    <property type="entry name" value="Hotdog Thioesterase"/>
    <property type="match status" value="1"/>
</dbReference>
<comment type="catalytic activity">
    <reaction evidence="14">
        <text>(9Z)-octadecenoyl-CoA + H2O = (9Z)-octadecenoate + CoA + H(+)</text>
        <dbReference type="Rhea" id="RHEA:40139"/>
        <dbReference type="ChEBI" id="CHEBI:15377"/>
        <dbReference type="ChEBI" id="CHEBI:15378"/>
        <dbReference type="ChEBI" id="CHEBI:30823"/>
        <dbReference type="ChEBI" id="CHEBI:57287"/>
        <dbReference type="ChEBI" id="CHEBI:57387"/>
    </reaction>
    <physiologicalReaction direction="left-to-right" evidence="14">
        <dbReference type="Rhea" id="RHEA:40140"/>
    </physiologicalReaction>
</comment>
<dbReference type="PANTHER" id="PTHR12418">
    <property type="entry name" value="ACYL-COENZYME A THIOESTERASE THEM4"/>
    <property type="match status" value="1"/>
</dbReference>
<reference evidence="25 26" key="1">
    <citation type="submission" date="2020-08" db="EMBL/GenBank/DDBJ databases">
        <title>Bridging the membrane lipid divide: bacteria of the FCB group superphylum have the potential to synthesize archaeal ether lipids.</title>
        <authorList>
            <person name="Villanueva L."/>
            <person name="Von Meijenfeldt F.A.B."/>
            <person name="Westbye A.B."/>
            <person name="Yadav S."/>
            <person name="Hopmans E.C."/>
            <person name="Dutilh B.E."/>
            <person name="Sinninghe Damste J.S."/>
        </authorList>
    </citation>
    <scope>NUCLEOTIDE SEQUENCE [LARGE SCALE GENOMIC DNA]</scope>
    <source>
        <strain evidence="25">NIOZ-UU36</strain>
    </source>
</reference>
<dbReference type="EMBL" id="JACNJN010000060">
    <property type="protein sequence ID" value="MBC8334347.1"/>
    <property type="molecule type" value="Genomic_DNA"/>
</dbReference>
<keyword evidence="8" id="KW-0276">Fatty acid metabolism</keyword>
<evidence type="ECO:0000256" key="21">
    <source>
        <dbReference type="ARBA" id="ARBA00047969"/>
    </source>
</evidence>
<comment type="catalytic activity">
    <reaction evidence="13">
        <text>(5Z,8Z,11Z,14Z)-eicosatetraenoyl-CoA + H2O = (5Z,8Z,11Z,14Z)-eicosatetraenoate + CoA + H(+)</text>
        <dbReference type="Rhea" id="RHEA:40151"/>
        <dbReference type="ChEBI" id="CHEBI:15377"/>
        <dbReference type="ChEBI" id="CHEBI:15378"/>
        <dbReference type="ChEBI" id="CHEBI:32395"/>
        <dbReference type="ChEBI" id="CHEBI:57287"/>
        <dbReference type="ChEBI" id="CHEBI:57368"/>
    </reaction>
    <physiologicalReaction direction="left-to-right" evidence="13">
        <dbReference type="Rhea" id="RHEA:40152"/>
    </physiologicalReaction>
</comment>
<evidence type="ECO:0000256" key="18">
    <source>
        <dbReference type="ARBA" id="ARBA00043210"/>
    </source>
</evidence>
<evidence type="ECO:0000256" key="5">
    <source>
        <dbReference type="ARBA" id="ARBA00022490"/>
    </source>
</evidence>
<dbReference type="InterPro" id="IPR052365">
    <property type="entry name" value="THEM4/THEM5_acyl-CoA_thioest"/>
</dbReference>
<keyword evidence="7" id="KW-0378">Hydrolase</keyword>
<evidence type="ECO:0000256" key="10">
    <source>
        <dbReference type="ARBA" id="ARBA00023098"/>
    </source>
</evidence>
<protein>
    <recommendedName>
        <fullName evidence="17">Acyl-coenzyme A thioesterase THEM4</fullName>
        <ecNumber evidence="16">3.1.2.2</ecNumber>
    </recommendedName>
    <alternativeName>
        <fullName evidence="18">Thioesterase superfamily member 4</fullName>
    </alternativeName>
</protein>
<gene>
    <name evidence="25" type="ORF">H8E29_03700</name>
</gene>
<evidence type="ECO:0000313" key="26">
    <source>
        <dbReference type="Proteomes" id="UP000614469"/>
    </source>
</evidence>
<dbReference type="GO" id="GO:0005737">
    <property type="term" value="C:cytoplasm"/>
    <property type="evidence" value="ECO:0007669"/>
    <property type="project" value="UniProtKB-SubCell"/>
</dbReference>
<keyword evidence="11" id="KW-0472">Membrane</keyword>
<dbReference type="InterPro" id="IPR029069">
    <property type="entry name" value="HotDog_dom_sf"/>
</dbReference>
<evidence type="ECO:0000256" key="19">
    <source>
        <dbReference type="ARBA" id="ARBA00047588"/>
    </source>
</evidence>
<evidence type="ECO:0000256" key="1">
    <source>
        <dbReference type="ARBA" id="ARBA00004170"/>
    </source>
</evidence>
<comment type="catalytic activity">
    <reaction evidence="19">
        <text>octanoyl-CoA + H2O = octanoate + CoA + H(+)</text>
        <dbReference type="Rhea" id="RHEA:30143"/>
        <dbReference type="ChEBI" id="CHEBI:15377"/>
        <dbReference type="ChEBI" id="CHEBI:15378"/>
        <dbReference type="ChEBI" id="CHEBI:25646"/>
        <dbReference type="ChEBI" id="CHEBI:57287"/>
        <dbReference type="ChEBI" id="CHEBI:57386"/>
    </reaction>
    <physiologicalReaction direction="left-to-right" evidence="19">
        <dbReference type="Rhea" id="RHEA:30144"/>
    </physiologicalReaction>
</comment>
<evidence type="ECO:0000256" key="13">
    <source>
        <dbReference type="ARBA" id="ARBA00035852"/>
    </source>
</evidence>
<dbReference type="Proteomes" id="UP000614469">
    <property type="component" value="Unassembled WGS sequence"/>
</dbReference>
<evidence type="ECO:0000256" key="11">
    <source>
        <dbReference type="ARBA" id="ARBA00023136"/>
    </source>
</evidence>
<comment type="catalytic activity">
    <reaction evidence="21">
        <text>decanoyl-CoA + H2O = decanoate + CoA + H(+)</text>
        <dbReference type="Rhea" id="RHEA:40059"/>
        <dbReference type="ChEBI" id="CHEBI:15377"/>
        <dbReference type="ChEBI" id="CHEBI:15378"/>
        <dbReference type="ChEBI" id="CHEBI:27689"/>
        <dbReference type="ChEBI" id="CHEBI:57287"/>
        <dbReference type="ChEBI" id="CHEBI:61430"/>
    </reaction>
    <physiologicalReaction direction="left-to-right" evidence="21">
        <dbReference type="Rhea" id="RHEA:40060"/>
    </physiologicalReaction>
</comment>
<evidence type="ECO:0000256" key="22">
    <source>
        <dbReference type="ARBA" id="ARBA00048074"/>
    </source>
</evidence>
<keyword evidence="4" id="KW-1003">Cell membrane</keyword>
<evidence type="ECO:0000256" key="16">
    <source>
        <dbReference type="ARBA" id="ARBA00038848"/>
    </source>
</evidence>
<evidence type="ECO:0000256" key="17">
    <source>
        <dbReference type="ARBA" id="ARBA00040123"/>
    </source>
</evidence>
<evidence type="ECO:0000256" key="8">
    <source>
        <dbReference type="ARBA" id="ARBA00022832"/>
    </source>
</evidence>
<dbReference type="InterPro" id="IPR006683">
    <property type="entry name" value="Thioestr_dom"/>
</dbReference>
<comment type="similarity">
    <text evidence="15">Belongs to the THEM4/THEM5 thioesterase family.</text>
</comment>
<keyword evidence="10" id="KW-0443">Lipid metabolism</keyword>
<dbReference type="CDD" id="cd03443">
    <property type="entry name" value="PaaI_thioesterase"/>
    <property type="match status" value="1"/>
</dbReference>
<proteinExistence type="inferred from homology"/>
<evidence type="ECO:0000256" key="23">
    <source>
        <dbReference type="ARBA" id="ARBA00048180"/>
    </source>
</evidence>
<keyword evidence="9" id="KW-0809">Transit peptide</keyword>
<dbReference type="SUPFAM" id="SSF54637">
    <property type="entry name" value="Thioesterase/thiol ester dehydrase-isomerase"/>
    <property type="match status" value="1"/>
</dbReference>